<dbReference type="EMBL" id="AJAQ01000047">
    <property type="protein sequence ID" value="EOH87318.1"/>
    <property type="molecule type" value="Genomic_DNA"/>
</dbReference>
<dbReference type="STRING" id="160454.RV10_GL002997"/>
<dbReference type="PATRIC" id="fig|1158607.3.peg.4887"/>
<dbReference type="HOGENOM" id="CLU_2682095_0_0_9"/>
<evidence type="ECO:0000256" key="1">
    <source>
        <dbReference type="ARBA" id="ARBA00022649"/>
    </source>
</evidence>
<dbReference type="AlphaFoldDB" id="R2PVT3"/>
<dbReference type="InterPro" id="IPR007712">
    <property type="entry name" value="RelE/ParE_toxin"/>
</dbReference>
<keyword evidence="3" id="KW-1185">Reference proteome</keyword>
<keyword evidence="1" id="KW-1277">Toxin-antitoxin system</keyword>
<comment type="caution">
    <text evidence="2">The sequence shown here is derived from an EMBL/GenBank/DDBJ whole genome shotgun (WGS) entry which is preliminary data.</text>
</comment>
<sequence>MISQLFDTFDTLGTFPKKGKDASDLMFTFQGYRYLPLEKNVLFYSIDENSNTVTLLRLFSVTEEYIEKFDGFIH</sequence>
<name>R2PVT3_9ENTE</name>
<evidence type="ECO:0000313" key="2">
    <source>
        <dbReference type="EMBL" id="EOH87318.1"/>
    </source>
</evidence>
<proteinExistence type="predicted"/>
<gene>
    <name evidence="2" type="ORF">UAU_04901</name>
</gene>
<evidence type="ECO:0000313" key="3">
    <source>
        <dbReference type="Proteomes" id="UP000013782"/>
    </source>
</evidence>
<dbReference type="Gene3D" id="3.30.2310.20">
    <property type="entry name" value="RelE-like"/>
    <property type="match status" value="1"/>
</dbReference>
<accession>R2PVT3</accession>
<evidence type="ECO:0008006" key="4">
    <source>
        <dbReference type="Google" id="ProtNLM"/>
    </source>
</evidence>
<protein>
    <recommendedName>
        <fullName evidence="4">RelE/StbE family addiction module toxin</fullName>
    </recommendedName>
</protein>
<dbReference type="Pfam" id="PF05016">
    <property type="entry name" value="ParE_toxin"/>
    <property type="match status" value="1"/>
</dbReference>
<reference evidence="2 3" key="1">
    <citation type="submission" date="2013-02" db="EMBL/GenBank/DDBJ databases">
        <title>The Genome Sequence of Enterococcus pallens BAA-351.</title>
        <authorList>
            <consortium name="The Broad Institute Genome Sequencing Platform"/>
            <consortium name="The Broad Institute Genome Sequencing Center for Infectious Disease"/>
            <person name="Earl A.M."/>
            <person name="Gilmore M.S."/>
            <person name="Lebreton F."/>
            <person name="Walker B."/>
            <person name="Young S.K."/>
            <person name="Zeng Q."/>
            <person name="Gargeya S."/>
            <person name="Fitzgerald M."/>
            <person name="Haas B."/>
            <person name="Abouelleil A."/>
            <person name="Alvarado L."/>
            <person name="Arachchi H.M."/>
            <person name="Berlin A.M."/>
            <person name="Chapman S.B."/>
            <person name="Dewar J."/>
            <person name="Goldberg J."/>
            <person name="Griggs A."/>
            <person name="Gujja S."/>
            <person name="Hansen M."/>
            <person name="Howarth C."/>
            <person name="Imamovic A."/>
            <person name="Larimer J."/>
            <person name="McCowan C."/>
            <person name="Murphy C."/>
            <person name="Neiman D."/>
            <person name="Pearson M."/>
            <person name="Priest M."/>
            <person name="Roberts A."/>
            <person name="Saif S."/>
            <person name="Shea T."/>
            <person name="Sisk P."/>
            <person name="Sykes S."/>
            <person name="Wortman J."/>
            <person name="Nusbaum C."/>
            <person name="Birren B."/>
        </authorList>
    </citation>
    <scope>NUCLEOTIDE SEQUENCE [LARGE SCALE GENOMIC DNA]</scope>
    <source>
        <strain evidence="2 3">ATCC BAA-351</strain>
    </source>
</reference>
<organism evidence="2 3">
    <name type="scientific">Enterococcus pallens ATCC BAA-351</name>
    <dbReference type="NCBI Taxonomy" id="1158607"/>
    <lineage>
        <taxon>Bacteria</taxon>
        <taxon>Bacillati</taxon>
        <taxon>Bacillota</taxon>
        <taxon>Bacilli</taxon>
        <taxon>Lactobacillales</taxon>
        <taxon>Enterococcaceae</taxon>
        <taxon>Enterococcus</taxon>
    </lineage>
</organism>
<dbReference type="InterPro" id="IPR035093">
    <property type="entry name" value="RelE/ParE_toxin_dom_sf"/>
</dbReference>
<dbReference type="Proteomes" id="UP000013782">
    <property type="component" value="Unassembled WGS sequence"/>
</dbReference>